<name>X0XGP9_9ZZZZ</name>
<gene>
    <name evidence="1" type="ORF">S01H1_85703</name>
</gene>
<accession>X0XGP9</accession>
<organism evidence="1">
    <name type="scientific">marine sediment metagenome</name>
    <dbReference type="NCBI Taxonomy" id="412755"/>
    <lineage>
        <taxon>unclassified sequences</taxon>
        <taxon>metagenomes</taxon>
        <taxon>ecological metagenomes</taxon>
    </lineage>
</organism>
<feature type="non-terminal residue" evidence="1">
    <location>
        <position position="1"/>
    </location>
</feature>
<comment type="caution">
    <text evidence="1">The sequence shown here is derived from an EMBL/GenBank/DDBJ whole genome shotgun (WGS) entry which is preliminary data.</text>
</comment>
<dbReference type="AlphaFoldDB" id="X0XGP9"/>
<sequence length="62" mass="6651">RDAPLWIDGAYSEPFAGGEPTAEQFGWEIADYAVAEPLGTRADHLVVDRAGVGWWGVAPLPV</sequence>
<protein>
    <submittedName>
        <fullName evidence="1">Uncharacterized protein</fullName>
    </submittedName>
</protein>
<proteinExistence type="predicted"/>
<reference evidence="1" key="1">
    <citation type="journal article" date="2014" name="Front. Microbiol.">
        <title>High frequency of phylogenetically diverse reductive dehalogenase-homologous genes in deep subseafloor sedimentary metagenomes.</title>
        <authorList>
            <person name="Kawai M."/>
            <person name="Futagami T."/>
            <person name="Toyoda A."/>
            <person name="Takaki Y."/>
            <person name="Nishi S."/>
            <person name="Hori S."/>
            <person name="Arai W."/>
            <person name="Tsubouchi T."/>
            <person name="Morono Y."/>
            <person name="Uchiyama I."/>
            <person name="Ito T."/>
            <person name="Fujiyama A."/>
            <person name="Inagaki F."/>
            <person name="Takami H."/>
        </authorList>
    </citation>
    <scope>NUCLEOTIDE SEQUENCE</scope>
    <source>
        <strain evidence="1">Expedition CK06-06</strain>
    </source>
</reference>
<evidence type="ECO:0000313" key="1">
    <source>
        <dbReference type="EMBL" id="GAG42300.1"/>
    </source>
</evidence>
<dbReference type="EMBL" id="BARS01058971">
    <property type="protein sequence ID" value="GAG42300.1"/>
    <property type="molecule type" value="Genomic_DNA"/>
</dbReference>